<evidence type="ECO:0000256" key="5">
    <source>
        <dbReference type="ARBA" id="ARBA00022989"/>
    </source>
</evidence>
<keyword evidence="7" id="KW-0653">Protein transport</keyword>
<sequence>MRFVRRRRAPVEVNLTPLIDVVFLLLIFFMVSTTFETRQALELELPQSDSAAPLTASPVTLVVTRDGEYRLGEQRLDAAGLTMALADVTDAAREHGLIVEADRQSAHGAVVTALDRAGALGIQQVRIATRDGQDSSTHGETP</sequence>
<dbReference type="GO" id="GO:0015031">
    <property type="term" value="P:protein transport"/>
    <property type="evidence" value="ECO:0007669"/>
    <property type="project" value="UniProtKB-KW"/>
</dbReference>
<keyword evidence="6 8" id="KW-0472">Membrane</keyword>
<evidence type="ECO:0000256" key="7">
    <source>
        <dbReference type="RuleBase" id="RU003879"/>
    </source>
</evidence>
<organism evidence="9 10">
    <name type="scientific">Franzmannia pantelleriensis</name>
    <dbReference type="NCBI Taxonomy" id="48727"/>
    <lineage>
        <taxon>Bacteria</taxon>
        <taxon>Pseudomonadati</taxon>
        <taxon>Pseudomonadota</taxon>
        <taxon>Gammaproteobacteria</taxon>
        <taxon>Oceanospirillales</taxon>
        <taxon>Halomonadaceae</taxon>
        <taxon>Franzmannia</taxon>
    </lineage>
</organism>
<dbReference type="InterPro" id="IPR003400">
    <property type="entry name" value="ExbD"/>
</dbReference>
<evidence type="ECO:0000256" key="4">
    <source>
        <dbReference type="ARBA" id="ARBA00022692"/>
    </source>
</evidence>
<dbReference type="EMBL" id="FNGH01000007">
    <property type="protein sequence ID" value="SDL88667.1"/>
    <property type="molecule type" value="Genomic_DNA"/>
</dbReference>
<name>A0A1G9NRK8_9GAMM</name>
<proteinExistence type="inferred from homology"/>
<evidence type="ECO:0000256" key="8">
    <source>
        <dbReference type="SAM" id="Phobius"/>
    </source>
</evidence>
<evidence type="ECO:0000256" key="6">
    <source>
        <dbReference type="ARBA" id="ARBA00023136"/>
    </source>
</evidence>
<dbReference type="GO" id="GO:0005886">
    <property type="term" value="C:plasma membrane"/>
    <property type="evidence" value="ECO:0007669"/>
    <property type="project" value="UniProtKB-SubCell"/>
</dbReference>
<evidence type="ECO:0000313" key="10">
    <source>
        <dbReference type="Proteomes" id="UP000199107"/>
    </source>
</evidence>
<gene>
    <name evidence="9" type="ORF">SAMN05192555_107226</name>
</gene>
<protein>
    <submittedName>
        <fullName evidence="9">Biopolymer transport protein ExbD</fullName>
    </submittedName>
</protein>
<dbReference type="Proteomes" id="UP000199107">
    <property type="component" value="Unassembled WGS sequence"/>
</dbReference>
<dbReference type="PANTHER" id="PTHR30558:SF3">
    <property type="entry name" value="BIOPOLYMER TRANSPORT PROTEIN EXBD-RELATED"/>
    <property type="match status" value="1"/>
</dbReference>
<keyword evidence="7" id="KW-0813">Transport</keyword>
<feature type="transmembrane region" description="Helical" evidence="8">
    <location>
        <begin position="12"/>
        <end position="31"/>
    </location>
</feature>
<dbReference type="GO" id="GO:0022857">
    <property type="term" value="F:transmembrane transporter activity"/>
    <property type="evidence" value="ECO:0007669"/>
    <property type="project" value="InterPro"/>
</dbReference>
<evidence type="ECO:0000256" key="2">
    <source>
        <dbReference type="ARBA" id="ARBA00005811"/>
    </source>
</evidence>
<evidence type="ECO:0000313" key="9">
    <source>
        <dbReference type="EMBL" id="SDL88667.1"/>
    </source>
</evidence>
<dbReference type="RefSeq" id="WP_089658547.1">
    <property type="nucleotide sequence ID" value="NZ_FNGH01000007.1"/>
</dbReference>
<dbReference type="OrthoDB" id="9793581at2"/>
<comment type="similarity">
    <text evidence="2 7">Belongs to the ExbD/TolR family.</text>
</comment>
<evidence type="ECO:0000256" key="1">
    <source>
        <dbReference type="ARBA" id="ARBA00004162"/>
    </source>
</evidence>
<dbReference type="AlphaFoldDB" id="A0A1G9NRK8"/>
<keyword evidence="4 7" id="KW-0812">Transmembrane</keyword>
<dbReference type="Gene3D" id="3.30.420.270">
    <property type="match status" value="1"/>
</dbReference>
<keyword evidence="10" id="KW-1185">Reference proteome</keyword>
<comment type="subcellular location">
    <subcellularLocation>
        <location evidence="1">Cell membrane</location>
        <topology evidence="1">Single-pass membrane protein</topology>
    </subcellularLocation>
    <subcellularLocation>
        <location evidence="7">Cell membrane</location>
        <topology evidence="7">Single-pass type II membrane protein</topology>
    </subcellularLocation>
</comment>
<dbReference type="PANTHER" id="PTHR30558">
    <property type="entry name" value="EXBD MEMBRANE COMPONENT OF PMF-DRIVEN MACROMOLECULE IMPORT SYSTEM"/>
    <property type="match status" value="1"/>
</dbReference>
<dbReference type="Pfam" id="PF02472">
    <property type="entry name" value="ExbD"/>
    <property type="match status" value="1"/>
</dbReference>
<reference evidence="10" key="1">
    <citation type="submission" date="2016-10" db="EMBL/GenBank/DDBJ databases">
        <authorList>
            <person name="Varghese N."/>
            <person name="Submissions S."/>
        </authorList>
    </citation>
    <scope>NUCLEOTIDE SEQUENCE [LARGE SCALE GENOMIC DNA]</scope>
    <source>
        <strain evidence="10">AAP</strain>
    </source>
</reference>
<keyword evidence="3" id="KW-1003">Cell membrane</keyword>
<evidence type="ECO:0000256" key="3">
    <source>
        <dbReference type="ARBA" id="ARBA00022475"/>
    </source>
</evidence>
<accession>A0A1G9NRK8</accession>
<keyword evidence="5 8" id="KW-1133">Transmembrane helix</keyword>
<dbReference type="STRING" id="48727.SAMN05192555_107226"/>